<sequence>FWQIHFNHDRGGVKPIGFLIQPLIDHMSKMCKLFYTPSSAVAVDESTISFKGTISFRVYNPQKPTKFGMKVFVLSDCSNGYIYDFIPYFGKREIIPNSTLLKTTQIVKTLCESVILKDPAHPVTGLHVYTDRYYTSPELARELLKSNCFLTGTVMPTRVGMPPNLKTKSKKMKKGDIISQRNNNILVVSWRDKRVVHLLSTNNKGSKTDMIDVPSKWPNKPPTAKPNVVLDYTRHMGAVDRSDHFISSYNFLRRSRKWYRKTFFWLLEVGIVNSYILYKDVQKQYLKKPMTHAQFRKKF</sequence>
<dbReference type="PANTHER" id="PTHR46599">
    <property type="entry name" value="PIGGYBAC TRANSPOSABLE ELEMENT-DERIVED PROTEIN 4"/>
    <property type="match status" value="1"/>
</dbReference>
<dbReference type="EMBL" id="GECZ01027263">
    <property type="protein sequence ID" value="JAS42506.1"/>
    <property type="molecule type" value="Transcribed_RNA"/>
</dbReference>
<accession>A0A1B6EWV6</accession>
<protein>
    <recommendedName>
        <fullName evidence="1">PiggyBac transposable element-derived protein domain-containing protein</fullName>
    </recommendedName>
</protein>
<name>A0A1B6EWV6_9HEMI</name>
<feature type="non-terminal residue" evidence="2">
    <location>
        <position position="299"/>
    </location>
</feature>
<feature type="domain" description="PiggyBac transposable element-derived protein" evidence="1">
    <location>
        <begin position="20"/>
        <end position="275"/>
    </location>
</feature>
<feature type="non-terminal residue" evidence="2">
    <location>
        <position position="1"/>
    </location>
</feature>
<gene>
    <name evidence="2" type="ORF">g.3458</name>
</gene>
<dbReference type="PANTHER" id="PTHR46599:SF3">
    <property type="entry name" value="PIGGYBAC TRANSPOSABLE ELEMENT-DERIVED PROTEIN 4"/>
    <property type="match status" value="1"/>
</dbReference>
<dbReference type="AlphaFoldDB" id="A0A1B6EWV6"/>
<reference evidence="2" key="1">
    <citation type="submission" date="2015-11" db="EMBL/GenBank/DDBJ databases">
        <title>De novo transcriptome assembly of four potential Pierce s Disease insect vectors from Arizona vineyards.</title>
        <authorList>
            <person name="Tassone E.E."/>
        </authorList>
    </citation>
    <scope>NUCLEOTIDE SEQUENCE</scope>
</reference>
<evidence type="ECO:0000259" key="1">
    <source>
        <dbReference type="Pfam" id="PF13843"/>
    </source>
</evidence>
<dbReference type="Pfam" id="PF13843">
    <property type="entry name" value="DDE_Tnp_1_7"/>
    <property type="match status" value="1"/>
</dbReference>
<dbReference type="InterPro" id="IPR029526">
    <property type="entry name" value="PGBD"/>
</dbReference>
<proteinExistence type="predicted"/>
<organism evidence="2">
    <name type="scientific">Cuerna arida</name>
    <dbReference type="NCBI Taxonomy" id="1464854"/>
    <lineage>
        <taxon>Eukaryota</taxon>
        <taxon>Metazoa</taxon>
        <taxon>Ecdysozoa</taxon>
        <taxon>Arthropoda</taxon>
        <taxon>Hexapoda</taxon>
        <taxon>Insecta</taxon>
        <taxon>Pterygota</taxon>
        <taxon>Neoptera</taxon>
        <taxon>Paraneoptera</taxon>
        <taxon>Hemiptera</taxon>
        <taxon>Auchenorrhyncha</taxon>
        <taxon>Membracoidea</taxon>
        <taxon>Cicadellidae</taxon>
        <taxon>Cicadellinae</taxon>
        <taxon>Proconiini</taxon>
        <taxon>Cuerna</taxon>
    </lineage>
</organism>
<evidence type="ECO:0000313" key="2">
    <source>
        <dbReference type="EMBL" id="JAS42506.1"/>
    </source>
</evidence>